<sequence>MAHPLPLASASLSHGATAEIRVSVQLVLEGGDGRAGGPGEGAPRIHYYGWLVDIDGDGGRRDEITFFLAPTNLIPATHRLRTSPAGSQFTRCEDAACPAQRPRRPSDGDGDGDSESKAGRATENESAARPGGIRIHFHHESGVVVAFEGGDGGWCFGHPQR</sequence>
<name>A0A3D8RKA4_9EURO</name>
<proteinExistence type="predicted"/>
<reference evidence="2 3" key="1">
    <citation type="journal article" date="2018" name="IMA Fungus">
        <title>IMA Genome-F 9: Draft genome sequence of Annulohypoxylon stygium, Aspergillus mulundensis, Berkeleyomyces basicola (syn. Thielaviopsis basicola), Ceratocystis smalleyi, two Cercospora beticola strains, Coleophoma cylindrospora, Fusarium fracticaudum, Phialophora cf. hyalina, and Morchella septimelata.</title>
        <authorList>
            <person name="Wingfield B.D."/>
            <person name="Bills G.F."/>
            <person name="Dong Y."/>
            <person name="Huang W."/>
            <person name="Nel W.J."/>
            <person name="Swalarsk-Parry B.S."/>
            <person name="Vaghefi N."/>
            <person name="Wilken P.M."/>
            <person name="An Z."/>
            <person name="de Beer Z.W."/>
            <person name="De Vos L."/>
            <person name="Chen L."/>
            <person name="Duong T.A."/>
            <person name="Gao Y."/>
            <person name="Hammerbacher A."/>
            <person name="Kikkert J.R."/>
            <person name="Li Y."/>
            <person name="Li H."/>
            <person name="Li K."/>
            <person name="Li Q."/>
            <person name="Liu X."/>
            <person name="Ma X."/>
            <person name="Naidoo K."/>
            <person name="Pethybridge S.J."/>
            <person name="Sun J."/>
            <person name="Steenkamp E.T."/>
            <person name="van der Nest M.A."/>
            <person name="van Wyk S."/>
            <person name="Wingfield M.J."/>
            <person name="Xiong C."/>
            <person name="Yue Q."/>
            <person name="Zhang X."/>
        </authorList>
    </citation>
    <scope>NUCLEOTIDE SEQUENCE [LARGE SCALE GENOMIC DNA]</scope>
    <source>
        <strain evidence="2 3">DSM 5745</strain>
    </source>
</reference>
<organism evidence="2 3">
    <name type="scientific">Aspergillus mulundensis</name>
    <dbReference type="NCBI Taxonomy" id="1810919"/>
    <lineage>
        <taxon>Eukaryota</taxon>
        <taxon>Fungi</taxon>
        <taxon>Dikarya</taxon>
        <taxon>Ascomycota</taxon>
        <taxon>Pezizomycotina</taxon>
        <taxon>Eurotiomycetes</taxon>
        <taxon>Eurotiomycetidae</taxon>
        <taxon>Eurotiales</taxon>
        <taxon>Aspergillaceae</taxon>
        <taxon>Aspergillus</taxon>
        <taxon>Aspergillus subgen. Nidulantes</taxon>
    </lineage>
</organism>
<feature type="region of interest" description="Disordered" evidence="1">
    <location>
        <begin position="80"/>
        <end position="131"/>
    </location>
</feature>
<accession>A0A3D8RKA4</accession>
<comment type="caution">
    <text evidence="2">The sequence shown here is derived from an EMBL/GenBank/DDBJ whole genome shotgun (WGS) entry which is preliminary data.</text>
</comment>
<protein>
    <submittedName>
        <fullName evidence="2">Uncharacterized protein</fullName>
    </submittedName>
</protein>
<keyword evidence="3" id="KW-1185">Reference proteome</keyword>
<dbReference type="RefSeq" id="XP_026602250.1">
    <property type="nucleotide sequence ID" value="XM_026749160.1"/>
</dbReference>
<gene>
    <name evidence="2" type="ORF">DSM5745_07144</name>
</gene>
<evidence type="ECO:0000313" key="2">
    <source>
        <dbReference type="EMBL" id="RDW74482.1"/>
    </source>
</evidence>
<evidence type="ECO:0000313" key="3">
    <source>
        <dbReference type="Proteomes" id="UP000256690"/>
    </source>
</evidence>
<dbReference type="EMBL" id="PVWQ01000008">
    <property type="protein sequence ID" value="RDW74482.1"/>
    <property type="molecule type" value="Genomic_DNA"/>
</dbReference>
<evidence type="ECO:0000256" key="1">
    <source>
        <dbReference type="SAM" id="MobiDB-lite"/>
    </source>
</evidence>
<dbReference type="GeneID" id="38117514"/>
<dbReference type="Proteomes" id="UP000256690">
    <property type="component" value="Unassembled WGS sequence"/>
</dbReference>
<dbReference type="AlphaFoldDB" id="A0A3D8RKA4"/>
<feature type="compositionally biased region" description="Basic and acidic residues" evidence="1">
    <location>
        <begin position="114"/>
        <end position="123"/>
    </location>
</feature>